<name>A0A8H6NE30_9PEZI</name>
<proteinExistence type="predicted"/>
<sequence>MHSGRHENYGPSDGYGRGRGSDYDRRGGGYSEGRDSYDRDDKKSSSGSGGLLGGMLGGGGGGKDKKDKKDNDGGFTDKVIDGVAEYAKKKW</sequence>
<gene>
    <name evidence="2" type="ORF">CMUS01_08286</name>
</gene>
<protein>
    <submittedName>
        <fullName evidence="2">Uncharacterized protein</fullName>
    </submittedName>
</protein>
<organism evidence="2 3">
    <name type="scientific">Colletotrichum musicola</name>
    <dbReference type="NCBI Taxonomy" id="2175873"/>
    <lineage>
        <taxon>Eukaryota</taxon>
        <taxon>Fungi</taxon>
        <taxon>Dikarya</taxon>
        <taxon>Ascomycota</taxon>
        <taxon>Pezizomycotina</taxon>
        <taxon>Sordariomycetes</taxon>
        <taxon>Hypocreomycetidae</taxon>
        <taxon>Glomerellales</taxon>
        <taxon>Glomerellaceae</taxon>
        <taxon>Colletotrichum</taxon>
        <taxon>Colletotrichum orchidearum species complex</taxon>
    </lineage>
</organism>
<feature type="compositionally biased region" description="Basic and acidic residues" evidence="1">
    <location>
        <begin position="19"/>
        <end position="44"/>
    </location>
</feature>
<reference evidence="2" key="1">
    <citation type="journal article" date="2020" name="Phytopathology">
        <title>Genome Sequence Resources of Colletotrichum truncatum, C. plurivorum, C. musicola, and C. sojae: Four Species Pathogenic to Soybean (Glycine max).</title>
        <authorList>
            <person name="Rogerio F."/>
            <person name="Boufleur T.R."/>
            <person name="Ciampi-Guillardi M."/>
            <person name="Sukno S.A."/>
            <person name="Thon M.R."/>
            <person name="Massola Junior N.S."/>
            <person name="Baroncelli R."/>
        </authorList>
    </citation>
    <scope>NUCLEOTIDE SEQUENCE</scope>
    <source>
        <strain evidence="2">LFN0074</strain>
    </source>
</reference>
<feature type="compositionally biased region" description="Basic and acidic residues" evidence="1">
    <location>
        <begin position="62"/>
        <end position="72"/>
    </location>
</feature>
<evidence type="ECO:0000313" key="3">
    <source>
        <dbReference type="Proteomes" id="UP000639643"/>
    </source>
</evidence>
<dbReference type="EMBL" id="WIGM01000318">
    <property type="protein sequence ID" value="KAF6829141.1"/>
    <property type="molecule type" value="Genomic_DNA"/>
</dbReference>
<accession>A0A8H6NE30</accession>
<dbReference type="Proteomes" id="UP000639643">
    <property type="component" value="Unassembled WGS sequence"/>
</dbReference>
<feature type="region of interest" description="Disordered" evidence="1">
    <location>
        <begin position="1"/>
        <end position="79"/>
    </location>
</feature>
<evidence type="ECO:0000256" key="1">
    <source>
        <dbReference type="SAM" id="MobiDB-lite"/>
    </source>
</evidence>
<keyword evidence="3" id="KW-1185">Reference proteome</keyword>
<comment type="caution">
    <text evidence="2">The sequence shown here is derived from an EMBL/GenBank/DDBJ whole genome shotgun (WGS) entry which is preliminary data.</text>
</comment>
<evidence type="ECO:0000313" key="2">
    <source>
        <dbReference type="EMBL" id="KAF6829141.1"/>
    </source>
</evidence>
<dbReference type="AlphaFoldDB" id="A0A8H6NE30"/>
<feature type="compositionally biased region" description="Gly residues" evidence="1">
    <location>
        <begin position="47"/>
        <end position="61"/>
    </location>
</feature>